<reference evidence="1" key="1">
    <citation type="journal article" date="2019" name="Sci. Rep.">
        <title>Draft genome of Tanacetum cinerariifolium, the natural source of mosquito coil.</title>
        <authorList>
            <person name="Yamashiro T."/>
            <person name="Shiraishi A."/>
            <person name="Satake H."/>
            <person name="Nakayama K."/>
        </authorList>
    </citation>
    <scope>NUCLEOTIDE SEQUENCE</scope>
</reference>
<accession>A0A6L2J6L5</accession>
<name>A0A6L2J6L5_TANCI</name>
<organism evidence="1">
    <name type="scientific">Tanacetum cinerariifolium</name>
    <name type="common">Dalmatian daisy</name>
    <name type="synonym">Chrysanthemum cinerariifolium</name>
    <dbReference type="NCBI Taxonomy" id="118510"/>
    <lineage>
        <taxon>Eukaryota</taxon>
        <taxon>Viridiplantae</taxon>
        <taxon>Streptophyta</taxon>
        <taxon>Embryophyta</taxon>
        <taxon>Tracheophyta</taxon>
        <taxon>Spermatophyta</taxon>
        <taxon>Magnoliopsida</taxon>
        <taxon>eudicotyledons</taxon>
        <taxon>Gunneridae</taxon>
        <taxon>Pentapetalae</taxon>
        <taxon>asterids</taxon>
        <taxon>campanulids</taxon>
        <taxon>Asterales</taxon>
        <taxon>Asteraceae</taxon>
        <taxon>Asteroideae</taxon>
        <taxon>Anthemideae</taxon>
        <taxon>Anthemidinae</taxon>
        <taxon>Tanacetum</taxon>
    </lineage>
</organism>
<dbReference type="EMBL" id="BKCJ010000328">
    <property type="protein sequence ID" value="GEU32187.1"/>
    <property type="molecule type" value="Genomic_DNA"/>
</dbReference>
<comment type="caution">
    <text evidence="1">The sequence shown here is derived from an EMBL/GenBank/DDBJ whole genome shotgun (WGS) entry which is preliminary data.</text>
</comment>
<proteinExistence type="predicted"/>
<evidence type="ECO:0000313" key="1">
    <source>
        <dbReference type="EMBL" id="GEU32187.1"/>
    </source>
</evidence>
<protein>
    <submittedName>
        <fullName evidence="1">Zinc finger, CCHC-type</fullName>
    </submittedName>
</protein>
<gene>
    <name evidence="1" type="ORF">Tci_004165</name>
</gene>
<dbReference type="AlphaFoldDB" id="A0A6L2J6L5"/>
<sequence length="82" mass="9745">MAAAAMKHKALNFAKLDKFERMNFRRWQKKMHVLLSSMRVVYVQTTPILDDGGDNPIVKQVRKRAKMLNLSKNYEIRWRPNI</sequence>